<dbReference type="AlphaFoldDB" id="A0A448WDD0"/>
<dbReference type="InterPro" id="IPR050716">
    <property type="entry name" value="MAGUK"/>
</dbReference>
<dbReference type="OrthoDB" id="78824at2759"/>
<keyword evidence="4" id="KW-1185">Reference proteome</keyword>
<dbReference type="InterPro" id="IPR027417">
    <property type="entry name" value="P-loop_NTPase"/>
</dbReference>
<dbReference type="Pfam" id="PF00625">
    <property type="entry name" value="Guanylate_kin"/>
    <property type="match status" value="1"/>
</dbReference>
<evidence type="ECO:0000259" key="2">
    <source>
        <dbReference type="PROSITE" id="PS50052"/>
    </source>
</evidence>
<dbReference type="Gene3D" id="3.40.50.300">
    <property type="entry name" value="P-loop containing nucleotide triphosphate hydrolases"/>
    <property type="match status" value="1"/>
</dbReference>
<evidence type="ECO:0000313" key="4">
    <source>
        <dbReference type="Proteomes" id="UP000784294"/>
    </source>
</evidence>
<dbReference type="InterPro" id="IPR008145">
    <property type="entry name" value="GK/Ca_channel_bsu"/>
</dbReference>
<feature type="chain" id="PRO_5018997713" description="Guanylate kinase-like domain-containing protein" evidence="1">
    <location>
        <begin position="16"/>
        <end position="226"/>
    </location>
</feature>
<sequence>MASFVFIICLYRTFCLPTSLPVNEPHEDPMLSYIAVSPVLIEHTRPVAILGAMKDRIADDLICEFPEKFDTTRPRRPNEIEGRDYHFVVSRSTMEADITSQCYIEAGEYKGNLYGTHLRSVFELAIARRHCLLDVGGPALRRLESAGLPAIVLLLRNEVYTQRAGLSGLSDHQGGLTTPAESANGCTAGVDGGWADGDGLSQEARQRLNAKISRLIRDFAPCLTGQ</sequence>
<dbReference type="FunFam" id="3.30.63.10:FF:000002">
    <property type="entry name" value="Guanylate kinase 1"/>
    <property type="match status" value="1"/>
</dbReference>
<gene>
    <name evidence="3" type="ORF">PXEA_LOCUS2415</name>
</gene>
<feature type="signal peptide" evidence="1">
    <location>
        <begin position="1"/>
        <end position="15"/>
    </location>
</feature>
<name>A0A448WDD0_9PLAT</name>
<protein>
    <recommendedName>
        <fullName evidence="2">Guanylate kinase-like domain-containing protein</fullName>
    </recommendedName>
</protein>
<organism evidence="3 4">
    <name type="scientific">Protopolystoma xenopodis</name>
    <dbReference type="NCBI Taxonomy" id="117903"/>
    <lineage>
        <taxon>Eukaryota</taxon>
        <taxon>Metazoa</taxon>
        <taxon>Spiralia</taxon>
        <taxon>Lophotrochozoa</taxon>
        <taxon>Platyhelminthes</taxon>
        <taxon>Monogenea</taxon>
        <taxon>Polyopisthocotylea</taxon>
        <taxon>Polystomatidea</taxon>
        <taxon>Polystomatidae</taxon>
        <taxon>Protopolystoma</taxon>
    </lineage>
</organism>
<dbReference type="PROSITE" id="PS50052">
    <property type="entry name" value="GUANYLATE_KINASE_2"/>
    <property type="match status" value="1"/>
</dbReference>
<dbReference type="InterPro" id="IPR020590">
    <property type="entry name" value="Guanylate_kinase_CS"/>
</dbReference>
<keyword evidence="1" id="KW-0732">Signal</keyword>
<evidence type="ECO:0000313" key="3">
    <source>
        <dbReference type="EMBL" id="VEL08975.1"/>
    </source>
</evidence>
<comment type="caution">
    <text evidence="3">The sequence shown here is derived from an EMBL/GenBank/DDBJ whole genome shotgun (WGS) entry which is preliminary data.</text>
</comment>
<dbReference type="SMART" id="SM00072">
    <property type="entry name" value="GuKc"/>
    <property type="match status" value="1"/>
</dbReference>
<dbReference type="SUPFAM" id="SSF52540">
    <property type="entry name" value="P-loop containing nucleoside triphosphate hydrolases"/>
    <property type="match status" value="1"/>
</dbReference>
<dbReference type="PROSITE" id="PS00856">
    <property type="entry name" value="GUANYLATE_KINASE_1"/>
    <property type="match status" value="1"/>
</dbReference>
<accession>A0A448WDD0</accession>
<reference evidence="3" key="1">
    <citation type="submission" date="2018-11" db="EMBL/GenBank/DDBJ databases">
        <authorList>
            <consortium name="Pathogen Informatics"/>
        </authorList>
    </citation>
    <scope>NUCLEOTIDE SEQUENCE</scope>
</reference>
<dbReference type="PANTHER" id="PTHR23122">
    <property type="entry name" value="MEMBRANE-ASSOCIATED GUANYLATE KINASE MAGUK"/>
    <property type="match status" value="1"/>
</dbReference>
<dbReference type="EMBL" id="CAAALY010005175">
    <property type="protein sequence ID" value="VEL08975.1"/>
    <property type="molecule type" value="Genomic_DNA"/>
</dbReference>
<dbReference type="InterPro" id="IPR008144">
    <property type="entry name" value="Guanylate_kin-like_dom"/>
</dbReference>
<proteinExistence type="predicted"/>
<evidence type="ECO:0000256" key="1">
    <source>
        <dbReference type="SAM" id="SignalP"/>
    </source>
</evidence>
<feature type="domain" description="Guanylate kinase-like" evidence="2">
    <location>
        <begin position="44"/>
        <end position="226"/>
    </location>
</feature>
<dbReference type="Gene3D" id="2.30.30.40">
    <property type="entry name" value="SH3 Domains"/>
    <property type="match status" value="1"/>
</dbReference>
<dbReference type="Proteomes" id="UP000784294">
    <property type="component" value="Unassembled WGS sequence"/>
</dbReference>
<dbReference type="Gene3D" id="3.30.63.10">
    <property type="entry name" value="Guanylate Kinase phosphate binding domain"/>
    <property type="match status" value="1"/>
</dbReference>